<dbReference type="Pfam" id="PF02875">
    <property type="entry name" value="Mur_ligase_C"/>
    <property type="match status" value="1"/>
</dbReference>
<dbReference type="InterPro" id="IPR013221">
    <property type="entry name" value="Mur_ligase_cen"/>
</dbReference>
<comment type="caution">
    <text evidence="6">The sequence shown here is derived from an EMBL/GenBank/DDBJ whole genome shotgun (WGS) entry which is preliminary data.</text>
</comment>
<reference evidence="6 7" key="1">
    <citation type="journal article" date="2016" name="Nat. Commun.">
        <title>Thousands of microbial genomes shed light on interconnected biogeochemical processes in an aquifer system.</title>
        <authorList>
            <person name="Anantharaman K."/>
            <person name="Brown C.T."/>
            <person name="Hug L.A."/>
            <person name="Sharon I."/>
            <person name="Castelle C.J."/>
            <person name="Probst A.J."/>
            <person name="Thomas B.C."/>
            <person name="Singh A."/>
            <person name="Wilkins M.J."/>
            <person name="Karaoz U."/>
            <person name="Brodie E.L."/>
            <person name="Williams K.H."/>
            <person name="Hubbard S.S."/>
            <person name="Banfield J.F."/>
        </authorList>
    </citation>
    <scope>NUCLEOTIDE SEQUENCE [LARGE SCALE GENOMIC DNA]</scope>
</reference>
<keyword evidence="2 3" id="KW-0573">Peptidoglycan synthesis</keyword>
<evidence type="ECO:0000256" key="2">
    <source>
        <dbReference type="HAMAP-Rule" id="MF_00208"/>
    </source>
</evidence>
<keyword evidence="2 3" id="KW-0132">Cell division</keyword>
<evidence type="ECO:0000256" key="1">
    <source>
        <dbReference type="ARBA" id="ARBA00005898"/>
    </source>
</evidence>
<keyword evidence="2" id="KW-0547">Nucleotide-binding</keyword>
<dbReference type="InterPro" id="IPR036565">
    <property type="entry name" value="Mur-like_cat_sf"/>
</dbReference>
<feature type="binding site" evidence="2">
    <location>
        <position position="88"/>
    </location>
    <ligand>
        <name>UDP-N-acetyl-alpha-D-muramoyl-L-alanyl-D-glutamate</name>
        <dbReference type="ChEBI" id="CHEBI:83900"/>
    </ligand>
</feature>
<dbReference type="HAMAP" id="MF_00208">
    <property type="entry name" value="MurE"/>
    <property type="match status" value="1"/>
</dbReference>
<dbReference type="EMBL" id="MFTI01000025">
    <property type="protein sequence ID" value="OGI59777.1"/>
    <property type="molecule type" value="Genomic_DNA"/>
</dbReference>
<dbReference type="Pfam" id="PF08245">
    <property type="entry name" value="Mur_ligase_M"/>
    <property type="match status" value="1"/>
</dbReference>
<keyword evidence="2 3" id="KW-0961">Cell wall biogenesis/degradation</keyword>
<dbReference type="GO" id="GO:0000287">
    <property type="term" value="F:magnesium ion binding"/>
    <property type="evidence" value="ECO:0007669"/>
    <property type="project" value="UniProtKB-UniRule"/>
</dbReference>
<feature type="binding site" evidence="2">
    <location>
        <position position="400"/>
    </location>
    <ligand>
        <name>meso-2,6-diaminopimelate</name>
        <dbReference type="ChEBI" id="CHEBI:57791"/>
    </ligand>
</feature>
<dbReference type="PANTHER" id="PTHR23135">
    <property type="entry name" value="MUR LIGASE FAMILY MEMBER"/>
    <property type="match status" value="1"/>
</dbReference>
<dbReference type="GO" id="GO:0005524">
    <property type="term" value="F:ATP binding"/>
    <property type="evidence" value="ECO:0007669"/>
    <property type="project" value="UniProtKB-UniRule"/>
</dbReference>
<dbReference type="GO" id="GO:0071555">
    <property type="term" value="P:cell wall organization"/>
    <property type="evidence" value="ECO:0007669"/>
    <property type="project" value="UniProtKB-KW"/>
</dbReference>
<dbReference type="NCBIfam" id="NF001126">
    <property type="entry name" value="PRK00139.1-4"/>
    <property type="match status" value="1"/>
</dbReference>
<feature type="domain" description="Mur ligase C-terminal" evidence="4">
    <location>
        <begin position="272"/>
        <end position="402"/>
    </location>
</feature>
<feature type="modified residue" description="N6-carboxylysine" evidence="2">
    <location>
        <position position="159"/>
    </location>
</feature>
<evidence type="ECO:0000259" key="4">
    <source>
        <dbReference type="Pfam" id="PF02875"/>
    </source>
</evidence>
<comment type="subcellular location">
    <subcellularLocation>
        <location evidence="2 3">Cytoplasm</location>
    </subcellularLocation>
</comment>
<sequence length="427" mass="48221">MEKQREIKMKNFFKNLKLKRHGIAMLAQMHFFGNPSAKLKIIGVTGTNGKTTTVTLLYKIALELGYKAGLISTVENLIVGEKMSATYNAPSTSPDPIFLNQLLNKMVSKRCEYVFMEVSSHAIDQNRVAGINFTGGIFTNLTQDHLDYHKNMEEYFLAKKKFFKLLSNRAFALSNTDDEYGEKILKEINACKFSYGFKNPADFKGEIARLDWSGLELDFRAKNLLTQRKVRSKLLGKFNAYNLLSVWSAAMLLHFDIDKVGEILENIQPPRGRFDHFTSKDEVLVIVDYAHTPDALQKVLLTMKEINQAGGKIISVFGCGGNRDPTKRPIMGKIGATLSDVAIFTSDNPRSEDPEKIIEEMKTDLLVDMLKKVKTISNRREAISEAVKIAKKGDIILCAGKGHEDYQEIKGVKNHFDDMEELKKAFQ</sequence>
<keyword evidence="2" id="KW-0963">Cytoplasm</keyword>
<accession>A0A1F6UQY3</accession>
<evidence type="ECO:0000259" key="5">
    <source>
        <dbReference type="Pfam" id="PF08245"/>
    </source>
</evidence>
<comment type="catalytic activity">
    <reaction evidence="2">
        <text>UDP-N-acetyl-alpha-D-muramoyl-L-alanyl-D-glutamate + meso-2,6-diaminopimelate + ATP = UDP-N-acetyl-alpha-D-muramoyl-L-alanyl-gamma-D-glutamyl-meso-2,6-diaminopimelate + ADP + phosphate + H(+)</text>
        <dbReference type="Rhea" id="RHEA:23676"/>
        <dbReference type="ChEBI" id="CHEBI:15378"/>
        <dbReference type="ChEBI" id="CHEBI:30616"/>
        <dbReference type="ChEBI" id="CHEBI:43474"/>
        <dbReference type="ChEBI" id="CHEBI:57791"/>
        <dbReference type="ChEBI" id="CHEBI:83900"/>
        <dbReference type="ChEBI" id="CHEBI:83905"/>
        <dbReference type="ChEBI" id="CHEBI:456216"/>
        <dbReference type="EC" id="6.3.2.13"/>
    </reaction>
</comment>
<dbReference type="UniPathway" id="UPA00219"/>
<dbReference type="Gene3D" id="3.40.1190.10">
    <property type="entry name" value="Mur-like, catalytic domain"/>
    <property type="match status" value="1"/>
</dbReference>
<dbReference type="GO" id="GO:0008765">
    <property type="term" value="F:UDP-N-acetylmuramoylalanyl-D-glutamate-2,6-diaminopimelate ligase activity"/>
    <property type="evidence" value="ECO:0007669"/>
    <property type="project" value="UniProtKB-UniRule"/>
</dbReference>
<name>A0A1F6UQY3_9BACT</name>
<feature type="binding site" evidence="2">
    <location>
        <position position="127"/>
    </location>
    <ligand>
        <name>UDP-N-acetyl-alpha-D-muramoyl-L-alanyl-D-glutamate</name>
        <dbReference type="ChEBI" id="CHEBI:83900"/>
    </ligand>
</feature>
<dbReference type="GO" id="GO:0008360">
    <property type="term" value="P:regulation of cell shape"/>
    <property type="evidence" value="ECO:0007669"/>
    <property type="project" value="UniProtKB-KW"/>
</dbReference>
<comment type="caution">
    <text evidence="2">Lacks conserved residue(s) required for the propagation of feature annotation.</text>
</comment>
<keyword evidence="2" id="KW-0067">ATP-binding</keyword>
<comment type="similarity">
    <text evidence="1 2">Belongs to the MurCDEF family. MurE subfamily.</text>
</comment>
<comment type="pathway">
    <text evidence="2 3">Cell wall biogenesis; peptidoglycan biosynthesis.</text>
</comment>
<dbReference type="AlphaFoldDB" id="A0A1F6UQY3"/>
<protein>
    <recommendedName>
        <fullName evidence="2">UDP-N-acetylmuramoyl-L-alanyl-D-glutamate--2,6-diaminopimelate ligase</fullName>
        <ecNumber evidence="2">6.3.2.13</ecNumber>
    </recommendedName>
    <alternativeName>
        <fullName evidence="2">Meso-A2pm-adding enzyme</fullName>
    </alternativeName>
    <alternativeName>
        <fullName evidence="2">Meso-diaminopimelate-adding enzyme</fullName>
    </alternativeName>
    <alternativeName>
        <fullName evidence="2">UDP-MurNAc-L-Ala-D-Glu:meso-diaminopimelate ligase</fullName>
    </alternativeName>
    <alternativeName>
        <fullName evidence="2">UDP-MurNAc-tripeptide synthetase</fullName>
    </alternativeName>
    <alternativeName>
        <fullName evidence="2">UDP-N-acetylmuramyl-tripeptide synthetase</fullName>
    </alternativeName>
</protein>
<dbReference type="GO" id="GO:0005737">
    <property type="term" value="C:cytoplasm"/>
    <property type="evidence" value="ECO:0007669"/>
    <property type="project" value="UniProtKB-SubCell"/>
</dbReference>
<organism evidence="6 7">
    <name type="scientific">Candidatus Nomurabacteria bacterium RIFCSPHIGHO2_01_FULL_38_19</name>
    <dbReference type="NCBI Taxonomy" id="1801732"/>
    <lineage>
        <taxon>Bacteria</taxon>
        <taxon>Candidatus Nomuraibacteriota</taxon>
    </lineage>
</organism>
<dbReference type="PANTHER" id="PTHR23135:SF4">
    <property type="entry name" value="UDP-N-ACETYLMURAMOYL-L-ALANYL-D-GLUTAMATE--2,6-DIAMINOPIMELATE LIGASE MURE HOMOLOG, CHLOROPLASTIC"/>
    <property type="match status" value="1"/>
</dbReference>
<evidence type="ECO:0000313" key="7">
    <source>
        <dbReference type="Proteomes" id="UP000177869"/>
    </source>
</evidence>
<dbReference type="GO" id="GO:0009252">
    <property type="term" value="P:peptidoglycan biosynthetic process"/>
    <property type="evidence" value="ECO:0007669"/>
    <property type="project" value="UniProtKB-UniRule"/>
</dbReference>
<feature type="short sequence motif" description="Meso-diaminopimelate recognition motif" evidence="2">
    <location>
        <begin position="347"/>
        <end position="350"/>
    </location>
</feature>
<dbReference type="SUPFAM" id="SSF53244">
    <property type="entry name" value="MurD-like peptide ligases, peptide-binding domain"/>
    <property type="match status" value="1"/>
</dbReference>
<dbReference type="InterPro" id="IPR004101">
    <property type="entry name" value="Mur_ligase_C"/>
</dbReference>
<dbReference type="Proteomes" id="UP000177869">
    <property type="component" value="Unassembled WGS sequence"/>
</dbReference>
<feature type="domain" description="Mur ligase central" evidence="5">
    <location>
        <begin position="44"/>
        <end position="248"/>
    </location>
</feature>
<feature type="binding site" evidence="2">
    <location>
        <begin position="46"/>
        <end position="52"/>
    </location>
    <ligand>
        <name>ATP</name>
        <dbReference type="ChEBI" id="CHEBI:30616"/>
    </ligand>
</feature>
<dbReference type="InterPro" id="IPR036615">
    <property type="entry name" value="Mur_ligase_C_dom_sf"/>
</dbReference>
<keyword evidence="2 3" id="KW-0131">Cell cycle</keyword>
<dbReference type="NCBIfam" id="TIGR01085">
    <property type="entry name" value="murE"/>
    <property type="match status" value="1"/>
</dbReference>
<comment type="function">
    <text evidence="2">Catalyzes the addition of meso-diaminopimelic acid to the nucleotide precursor UDP-N-acetylmuramoyl-L-alanyl-D-glutamate (UMAG) in the biosynthesis of bacterial cell-wall peptidoglycan.</text>
</comment>
<dbReference type="SUPFAM" id="SSF53623">
    <property type="entry name" value="MurD-like peptide ligases, catalytic domain"/>
    <property type="match status" value="1"/>
</dbReference>
<keyword evidence="2" id="KW-0436">Ligase</keyword>
<proteinExistence type="inferred from homology"/>
<dbReference type="GO" id="GO:0051301">
    <property type="term" value="P:cell division"/>
    <property type="evidence" value="ECO:0007669"/>
    <property type="project" value="UniProtKB-KW"/>
</dbReference>
<feature type="binding site" evidence="2">
    <location>
        <position position="125"/>
    </location>
    <ligand>
        <name>UDP-N-acetyl-alpha-D-muramoyl-L-alanyl-D-glutamate</name>
        <dbReference type="ChEBI" id="CHEBI:83900"/>
    </ligand>
</feature>
<feature type="binding site" evidence="2">
    <location>
        <begin position="347"/>
        <end position="350"/>
    </location>
    <ligand>
        <name>meso-2,6-diaminopimelate</name>
        <dbReference type="ChEBI" id="CHEBI:57791"/>
    </ligand>
</feature>
<keyword evidence="2 3" id="KW-0133">Cell shape</keyword>
<feature type="binding site" evidence="2">
    <location>
        <position position="404"/>
    </location>
    <ligand>
        <name>meso-2,6-diaminopimelate</name>
        <dbReference type="ChEBI" id="CHEBI:57791"/>
    </ligand>
</feature>
<evidence type="ECO:0000256" key="3">
    <source>
        <dbReference type="RuleBase" id="RU004135"/>
    </source>
</evidence>
<evidence type="ECO:0000313" key="6">
    <source>
        <dbReference type="EMBL" id="OGI59777.1"/>
    </source>
</evidence>
<dbReference type="Gene3D" id="3.90.190.20">
    <property type="entry name" value="Mur ligase, C-terminal domain"/>
    <property type="match status" value="1"/>
</dbReference>
<comment type="PTM">
    <text evidence="2">Carboxylation is probably crucial for Mg(2+) binding and, consequently, for the gamma-phosphate positioning of ATP.</text>
</comment>
<gene>
    <name evidence="2" type="primary">murE</name>
    <name evidence="6" type="ORF">A2814_00300</name>
</gene>
<keyword evidence="2" id="KW-0460">Magnesium</keyword>
<comment type="cofactor">
    <cofactor evidence="2">
        <name>Mg(2+)</name>
        <dbReference type="ChEBI" id="CHEBI:18420"/>
    </cofactor>
</comment>
<dbReference type="EC" id="6.3.2.13" evidence="2"/>
<dbReference type="STRING" id="1801732.A2814_00300"/>
<feature type="binding site" evidence="2">
    <location>
        <position position="323"/>
    </location>
    <ligand>
        <name>meso-2,6-diaminopimelate</name>
        <dbReference type="ChEBI" id="CHEBI:57791"/>
    </ligand>
</feature>
<feature type="binding site" evidence="2">
    <location>
        <position position="18"/>
    </location>
    <ligand>
        <name>UDP-N-acetyl-alpha-D-muramoyl-L-alanyl-D-glutamate</name>
        <dbReference type="ChEBI" id="CHEBI:83900"/>
    </ligand>
</feature>
<dbReference type="InterPro" id="IPR005761">
    <property type="entry name" value="UDP-N-AcMur-Glu-dNH2Pim_ligase"/>
</dbReference>
<feature type="binding site" evidence="2">
    <location>
        <position position="119"/>
    </location>
    <ligand>
        <name>UDP-N-acetyl-alpha-D-muramoyl-L-alanyl-D-glutamate</name>
        <dbReference type="ChEBI" id="CHEBI:83900"/>
    </ligand>
</feature>